<dbReference type="Proteomes" id="UP000028864">
    <property type="component" value="Unassembled WGS sequence"/>
</dbReference>
<proteinExistence type="predicted"/>
<evidence type="ECO:0008006" key="3">
    <source>
        <dbReference type="Google" id="ProtNLM"/>
    </source>
</evidence>
<dbReference type="RefSeq" id="WP_030136486.1">
    <property type="nucleotide sequence ID" value="NZ_LK021337.1"/>
</dbReference>
<sequence>MATTALTAPEFLDEKQTAAKIGVKAASLRADRHRGVGLPYVRIAQRIRYRVADVYAYLTANTVRPQCD</sequence>
<gene>
    <name evidence="1" type="ORF">BN1047_00983</name>
</gene>
<dbReference type="SUPFAM" id="SSF46955">
    <property type="entry name" value="Putative DNA-binding domain"/>
    <property type="match status" value="1"/>
</dbReference>
<dbReference type="EMBL" id="LK021337">
    <property type="protein sequence ID" value="CDQ43121.1"/>
    <property type="molecule type" value="Genomic_DNA"/>
</dbReference>
<reference evidence="1" key="1">
    <citation type="submission" date="2014-05" db="EMBL/GenBank/DDBJ databases">
        <authorList>
            <person name="Urmite Genomes"/>
        </authorList>
    </citation>
    <scope>NUCLEOTIDE SEQUENCE</scope>
    <source>
        <strain evidence="1">DSM 44074</strain>
    </source>
</reference>
<reference evidence="1" key="2">
    <citation type="submission" date="2015-09" db="EMBL/GenBank/DDBJ databases">
        <title>Draft genome sequence of Mycobacterium neoaurum DSM 44074.</title>
        <authorList>
            <person name="Croce O."/>
            <person name="Robert C."/>
            <person name="Raoult D."/>
            <person name="Drancourt M."/>
        </authorList>
    </citation>
    <scope>NUCLEOTIDE SEQUENCE</scope>
    <source>
        <strain evidence="1">DSM 44074</strain>
    </source>
</reference>
<dbReference type="AlphaFoldDB" id="A0AAV2WG06"/>
<evidence type="ECO:0000313" key="2">
    <source>
        <dbReference type="Proteomes" id="UP000028864"/>
    </source>
</evidence>
<evidence type="ECO:0000313" key="1">
    <source>
        <dbReference type="EMBL" id="CDQ43121.1"/>
    </source>
</evidence>
<protein>
    <recommendedName>
        <fullName evidence="3">Helix-turn-helix domain protein</fullName>
    </recommendedName>
</protein>
<name>A0AAV2WG06_MYCNE</name>
<organism evidence="1 2">
    <name type="scientific">Mycolicibacterium neoaurum</name>
    <name type="common">Mycobacterium neoaurum</name>
    <dbReference type="NCBI Taxonomy" id="1795"/>
    <lineage>
        <taxon>Bacteria</taxon>
        <taxon>Bacillati</taxon>
        <taxon>Actinomycetota</taxon>
        <taxon>Actinomycetes</taxon>
        <taxon>Mycobacteriales</taxon>
        <taxon>Mycobacteriaceae</taxon>
        <taxon>Mycolicibacterium</taxon>
    </lineage>
</organism>
<accession>A0AAV2WG06</accession>
<dbReference type="InterPro" id="IPR009061">
    <property type="entry name" value="DNA-bd_dom_put_sf"/>
</dbReference>